<dbReference type="GO" id="GO:0016887">
    <property type="term" value="F:ATP hydrolysis activity"/>
    <property type="evidence" value="ECO:0007669"/>
    <property type="project" value="InterPro"/>
</dbReference>
<dbReference type="PROSITE" id="PS50893">
    <property type="entry name" value="ABC_TRANSPORTER_2"/>
    <property type="match status" value="1"/>
</dbReference>
<proteinExistence type="inferred from homology"/>
<dbReference type="InterPro" id="IPR052156">
    <property type="entry name" value="BCAA_Transport_ATP-bd_LivF"/>
</dbReference>
<dbReference type="OrthoDB" id="8681859at2"/>
<evidence type="ECO:0000313" key="5">
    <source>
        <dbReference type="EMBL" id="OZI34888.1"/>
    </source>
</evidence>
<accession>A0A261SBV1</accession>
<dbReference type="AlphaFoldDB" id="A0A261SBV1"/>
<dbReference type="GO" id="GO:0005524">
    <property type="term" value="F:ATP binding"/>
    <property type="evidence" value="ECO:0007669"/>
    <property type="project" value="InterPro"/>
</dbReference>
<dbReference type="GO" id="GO:0015807">
    <property type="term" value="P:L-amino acid transport"/>
    <property type="evidence" value="ECO:0007669"/>
    <property type="project" value="TreeGrafter"/>
</dbReference>
<evidence type="ECO:0000256" key="2">
    <source>
        <dbReference type="ARBA" id="ARBA00022448"/>
    </source>
</evidence>
<dbReference type="Pfam" id="PF00005">
    <property type="entry name" value="ABC_tran"/>
    <property type="match status" value="1"/>
</dbReference>
<name>A0A261SBV1_9BORD</name>
<dbReference type="InterPro" id="IPR027417">
    <property type="entry name" value="P-loop_NTPase"/>
</dbReference>
<dbReference type="Gene3D" id="3.40.50.300">
    <property type="entry name" value="P-loop containing nucleotide triphosphate hydrolases"/>
    <property type="match status" value="1"/>
</dbReference>
<protein>
    <recommendedName>
        <fullName evidence="4">ABC transporter domain-containing protein</fullName>
    </recommendedName>
</protein>
<comment type="caution">
    <text evidence="5">The sequence shown here is derived from an EMBL/GenBank/DDBJ whole genome shotgun (WGS) entry which is preliminary data.</text>
</comment>
<dbReference type="InterPro" id="IPR003439">
    <property type="entry name" value="ABC_transporter-like_ATP-bd"/>
</dbReference>
<dbReference type="GO" id="GO:0015658">
    <property type="term" value="F:branched-chain amino acid transmembrane transporter activity"/>
    <property type="evidence" value="ECO:0007669"/>
    <property type="project" value="TreeGrafter"/>
</dbReference>
<organism evidence="5 6">
    <name type="scientific">Bordetella genomosp. 10</name>
    <dbReference type="NCBI Taxonomy" id="1416804"/>
    <lineage>
        <taxon>Bacteria</taxon>
        <taxon>Pseudomonadati</taxon>
        <taxon>Pseudomonadota</taxon>
        <taxon>Betaproteobacteria</taxon>
        <taxon>Burkholderiales</taxon>
        <taxon>Alcaligenaceae</taxon>
        <taxon>Bordetella</taxon>
    </lineage>
</organism>
<dbReference type="PANTHER" id="PTHR43820:SF4">
    <property type="entry name" value="HIGH-AFFINITY BRANCHED-CHAIN AMINO ACID TRANSPORT ATP-BINDING PROTEIN LIVF"/>
    <property type="match status" value="1"/>
</dbReference>
<keyword evidence="6" id="KW-1185">Reference proteome</keyword>
<keyword evidence="2" id="KW-0813">Transport</keyword>
<reference evidence="6" key="1">
    <citation type="submission" date="2017-05" db="EMBL/GenBank/DDBJ databases">
        <title>Complete and WGS of Bordetella genogroups.</title>
        <authorList>
            <person name="Spilker T."/>
            <person name="Lipuma J."/>
        </authorList>
    </citation>
    <scope>NUCLEOTIDE SEQUENCE [LARGE SCALE GENOMIC DNA]</scope>
    <source>
        <strain evidence="6">AU16122</strain>
    </source>
</reference>
<dbReference type="Proteomes" id="UP000216020">
    <property type="component" value="Unassembled WGS sequence"/>
</dbReference>
<evidence type="ECO:0000313" key="6">
    <source>
        <dbReference type="Proteomes" id="UP000216020"/>
    </source>
</evidence>
<dbReference type="PANTHER" id="PTHR43820">
    <property type="entry name" value="HIGH-AFFINITY BRANCHED-CHAIN AMINO ACID TRANSPORT ATP-BINDING PROTEIN LIVF"/>
    <property type="match status" value="1"/>
</dbReference>
<evidence type="ECO:0000256" key="1">
    <source>
        <dbReference type="ARBA" id="ARBA00005417"/>
    </source>
</evidence>
<dbReference type="SUPFAM" id="SSF52540">
    <property type="entry name" value="P-loop containing nucleoside triphosphate hydrolases"/>
    <property type="match status" value="1"/>
</dbReference>
<gene>
    <name evidence="5" type="ORF">CAL29_15625</name>
</gene>
<evidence type="ECO:0000259" key="4">
    <source>
        <dbReference type="PROSITE" id="PS50893"/>
    </source>
</evidence>
<keyword evidence="3" id="KW-0029">Amino-acid transport</keyword>
<feature type="domain" description="ABC transporter" evidence="4">
    <location>
        <begin position="6"/>
        <end position="237"/>
    </location>
</feature>
<dbReference type="EMBL" id="NEVM01000002">
    <property type="protein sequence ID" value="OZI34888.1"/>
    <property type="molecule type" value="Genomic_DNA"/>
</dbReference>
<comment type="similarity">
    <text evidence="1">Belongs to the ABC transporter superfamily.</text>
</comment>
<dbReference type="RefSeq" id="WP_094853878.1">
    <property type="nucleotide sequence ID" value="NZ_NEVM01000002.1"/>
</dbReference>
<evidence type="ECO:0000256" key="3">
    <source>
        <dbReference type="ARBA" id="ARBA00022970"/>
    </source>
</evidence>
<sequence length="263" mass="27604">MTLPALEITGLQASENRTPVLRGVKLRVATGEAVALLGHEGAELSATLRAVLGHNPTREGSIQIHGVESIGLDAHAVSHLGVAACPARPDVVSGLTCEENLLLPLPLEGVLGGGLSLTEIYELFPTLRRCRAAPGVNLDEAEQQMLAVARVLRSGANLLLFDQICDGLPGPAARNMGRTITALKSLGYSILFTERNPEFPTDVADRSYLLADGVAQEQTEALIADDGDGADMAEAAETTDIPMLTPAFADAPALADDFTRPLP</sequence>